<dbReference type="Proteomes" id="UP001162501">
    <property type="component" value="Unassembled WGS sequence"/>
</dbReference>
<accession>A0ACB1KFS2</accession>
<reference evidence="1" key="1">
    <citation type="submission" date="2025-03" db="EMBL/GenBank/DDBJ databases">
        <authorList>
            <consortium name="ELIXIR-Norway"/>
            <consortium name="Elixir Norway"/>
        </authorList>
    </citation>
    <scope>NUCLEOTIDE SEQUENCE</scope>
</reference>
<comment type="caution">
    <text evidence="1">The sequence shown here is derived from an EMBL/GenBank/DDBJ whole genome shotgun (WGS) entry which is preliminary data.</text>
</comment>
<proteinExistence type="predicted"/>
<sequence>GGLGKTGAGAIDGGLGKTGAGAIGGGLGKTGSGAIDGGLGKTGAGAIDGCLGKTGAASIGGGLGEAGPKATGESGGQVGQVSVMPGSFGGGGRSLRPQGSSSGSGSGGGSGGSSGGSDRESGGGIVLLQGRRLPAAPRGEELLCGVSEGGSRCSAFPDISNSGEPGWWSSPSTTSTGLSGSRLQHGLGAESTAARGPGCEGGRPSPA</sequence>
<feature type="non-terminal residue" evidence="1">
    <location>
        <position position="207"/>
    </location>
</feature>
<evidence type="ECO:0000313" key="1">
    <source>
        <dbReference type="EMBL" id="CAM9158935.1"/>
    </source>
</evidence>
<gene>
    <name evidence="1" type="ORF">MRATA1EN22A_LOCUS29210</name>
</gene>
<name>A0ACB1KFS2_RANTA</name>
<protein>
    <submittedName>
        <fullName evidence="1">Uncharacterized protein</fullName>
    </submittedName>
</protein>
<dbReference type="EMBL" id="CATOBB020000449">
    <property type="protein sequence ID" value="CAM9158935.1"/>
    <property type="molecule type" value="Genomic_DNA"/>
</dbReference>
<organism evidence="1 2">
    <name type="scientific">Rangifer tarandus platyrhynchus</name>
    <name type="common">Svalbard reindeer</name>
    <dbReference type="NCBI Taxonomy" id="3082113"/>
    <lineage>
        <taxon>Eukaryota</taxon>
        <taxon>Metazoa</taxon>
        <taxon>Chordata</taxon>
        <taxon>Craniata</taxon>
        <taxon>Vertebrata</taxon>
        <taxon>Euteleostomi</taxon>
        <taxon>Mammalia</taxon>
        <taxon>Eutheria</taxon>
        <taxon>Laurasiatheria</taxon>
        <taxon>Artiodactyla</taxon>
        <taxon>Ruminantia</taxon>
        <taxon>Pecora</taxon>
        <taxon>Cervidae</taxon>
        <taxon>Odocoileinae</taxon>
        <taxon>Rangifer</taxon>
    </lineage>
</organism>
<evidence type="ECO:0000313" key="2">
    <source>
        <dbReference type="Proteomes" id="UP001162501"/>
    </source>
</evidence>
<feature type="non-terminal residue" evidence="1">
    <location>
        <position position="1"/>
    </location>
</feature>